<dbReference type="Proteomes" id="UP000192601">
    <property type="component" value="Unassembled WGS sequence"/>
</dbReference>
<organism evidence="1 2">
    <name type="scientific">Mycobacterium scrofulaceum</name>
    <dbReference type="NCBI Taxonomy" id="1783"/>
    <lineage>
        <taxon>Bacteria</taxon>
        <taxon>Bacillati</taxon>
        <taxon>Actinomycetota</taxon>
        <taxon>Actinomycetes</taxon>
        <taxon>Mycobacteriales</taxon>
        <taxon>Mycobacteriaceae</taxon>
        <taxon>Mycobacterium</taxon>
    </lineage>
</organism>
<dbReference type="STRING" id="1783.BST44_02730"/>
<evidence type="ECO:0008006" key="3">
    <source>
        <dbReference type="Google" id="ProtNLM"/>
    </source>
</evidence>
<gene>
    <name evidence="1" type="ORF">BST44_02730</name>
</gene>
<dbReference type="AlphaFoldDB" id="A0A1X0KKK8"/>
<keyword evidence="2" id="KW-1185">Reference proteome</keyword>
<protein>
    <recommendedName>
        <fullName evidence="3">NUMOD4 domain-containing protein</fullName>
    </recommendedName>
</protein>
<evidence type="ECO:0000313" key="1">
    <source>
        <dbReference type="EMBL" id="ORB75848.1"/>
    </source>
</evidence>
<comment type="caution">
    <text evidence="1">The sequence shown here is derived from an EMBL/GenBank/DDBJ whole genome shotgun (WGS) entry which is preliminary data.</text>
</comment>
<evidence type="ECO:0000313" key="2">
    <source>
        <dbReference type="Proteomes" id="UP000192601"/>
    </source>
</evidence>
<proteinExistence type="predicted"/>
<dbReference type="RefSeq" id="WP_083174959.1">
    <property type="nucleotide sequence ID" value="NZ_MVIJ01000002.1"/>
</dbReference>
<accession>A0A1X0KKK8</accession>
<name>A0A1X0KKK8_MYCSC</name>
<dbReference type="Gene3D" id="3.90.75.20">
    <property type="match status" value="1"/>
</dbReference>
<dbReference type="EMBL" id="MVIJ01000002">
    <property type="protein sequence ID" value="ORB75848.1"/>
    <property type="molecule type" value="Genomic_DNA"/>
</dbReference>
<reference evidence="1 2" key="1">
    <citation type="submission" date="2017-02" db="EMBL/GenBank/DDBJ databases">
        <title>The new phylogeny of genus Mycobacterium.</title>
        <authorList>
            <person name="Tortoli E."/>
            <person name="Trovato A."/>
            <person name="Cirillo D.M."/>
        </authorList>
    </citation>
    <scope>NUCLEOTIDE SEQUENCE [LARGE SCALE GENOMIC DNA]</scope>
    <source>
        <strain evidence="1 2">DSM 43992</strain>
    </source>
</reference>
<dbReference type="OrthoDB" id="6631788at2"/>
<sequence>MSDFDDWRPVRNHEGAYEVARPDRVRSIDRVIERRGHRGAPPFIQHLRGKELSSRNHHGKQLVWLYDREHRRHQRTVASLIAEAFGDTAA</sequence>